<feature type="compositionally biased region" description="Basic and acidic residues" evidence="1">
    <location>
        <begin position="299"/>
        <end position="348"/>
    </location>
</feature>
<evidence type="ECO:0000313" key="4">
    <source>
        <dbReference type="EMBL" id="TWU56091.1"/>
    </source>
</evidence>
<feature type="chain" id="PRO_5022942601" description="SLA1 homology domain-containing protein" evidence="2">
    <location>
        <begin position="21"/>
        <end position="612"/>
    </location>
</feature>
<keyword evidence="5" id="KW-1185">Reference proteome</keyword>
<dbReference type="GO" id="GO:0043130">
    <property type="term" value="F:ubiquitin binding"/>
    <property type="evidence" value="ECO:0007669"/>
    <property type="project" value="InterPro"/>
</dbReference>
<organism evidence="4 5">
    <name type="scientific">Rubripirellula reticaptiva</name>
    <dbReference type="NCBI Taxonomy" id="2528013"/>
    <lineage>
        <taxon>Bacteria</taxon>
        <taxon>Pseudomonadati</taxon>
        <taxon>Planctomycetota</taxon>
        <taxon>Planctomycetia</taxon>
        <taxon>Pirellulales</taxon>
        <taxon>Pirellulaceae</taxon>
        <taxon>Rubripirellula</taxon>
    </lineage>
</organism>
<sequence precursor="true">MFRGLVIGFVCLLASTLATAEPPVRDSLTYANVPSGSITYVVTMQVGRGNGAEFYKGRLAYDVGDAGRWQVTGSLQRDFEAASKSGVPRQARPIGPLFTNSLLDLVSHASTRFEITSVGKVISTSSEEQIKLLLGDYLLWAIWPLGENGQSKWGSSEPILVQQISHDSRFPSSIRSSFGPNYPRSGMSMFDRERLSASIETTNYRITGTDGPITNIEQTYELKANSTDPPLTLSGKGSGKFDRRRGVFVELEWTREVVSNRSGAEVRLPVTISLKREMDFGLAPLTAKEKAAIARQKAEAESFAKTPEGKAKAAENEKRMAEERARRDKSLAEAKMRSETRKQEREAELSAPFDAADRKAWIATFDAGHEYGDGAQLYGKLNSKSDRNDPELGKAIYEFANRMGGGSLPTMFFDLAAKFDPDFAKVVTLRKAYANSHTSLDDMGTPLDSGNDLSKGQVVAVKQKHSDDYRAKFVVSADAEGFVIVQPIDSKPVGEGRIERVPASSVRLASPKVTKYLPADQRGTATATPERMTTAPMVKESSAELKLKTWMDKTGRYSITASFVSLEKDVVRLKKTDGTTIDIAIEKLSDPDAKAARDFAVDAANPFEVVQP</sequence>
<dbReference type="EMBL" id="SJPX01000002">
    <property type="protein sequence ID" value="TWU56091.1"/>
    <property type="molecule type" value="Genomic_DNA"/>
</dbReference>
<evidence type="ECO:0000259" key="3">
    <source>
        <dbReference type="Pfam" id="PF03983"/>
    </source>
</evidence>
<evidence type="ECO:0000256" key="2">
    <source>
        <dbReference type="SAM" id="SignalP"/>
    </source>
</evidence>
<accession>A0A5C6F9C1</accession>
<dbReference type="AlphaFoldDB" id="A0A5C6F9C1"/>
<dbReference type="GO" id="GO:0042802">
    <property type="term" value="F:identical protein binding"/>
    <property type="evidence" value="ECO:0007669"/>
    <property type="project" value="InterPro"/>
</dbReference>
<feature type="domain" description="SLA1 homology" evidence="3">
    <location>
        <begin position="544"/>
        <end position="597"/>
    </location>
</feature>
<name>A0A5C6F9C1_9BACT</name>
<dbReference type="GO" id="GO:0030674">
    <property type="term" value="F:protein-macromolecule adaptor activity"/>
    <property type="evidence" value="ECO:0007669"/>
    <property type="project" value="InterPro"/>
</dbReference>
<dbReference type="RefSeq" id="WP_146534149.1">
    <property type="nucleotide sequence ID" value="NZ_SJPX01000002.1"/>
</dbReference>
<evidence type="ECO:0000256" key="1">
    <source>
        <dbReference type="SAM" id="MobiDB-lite"/>
    </source>
</evidence>
<feature type="signal peptide" evidence="2">
    <location>
        <begin position="1"/>
        <end position="20"/>
    </location>
</feature>
<protein>
    <recommendedName>
        <fullName evidence="3">SLA1 homology domain-containing protein</fullName>
    </recommendedName>
</protein>
<reference evidence="4 5" key="1">
    <citation type="submission" date="2019-02" db="EMBL/GenBank/DDBJ databases">
        <title>Deep-cultivation of Planctomycetes and their phenomic and genomic characterization uncovers novel biology.</title>
        <authorList>
            <person name="Wiegand S."/>
            <person name="Jogler M."/>
            <person name="Boedeker C."/>
            <person name="Pinto D."/>
            <person name="Vollmers J."/>
            <person name="Rivas-Marin E."/>
            <person name="Kohn T."/>
            <person name="Peeters S.H."/>
            <person name="Heuer A."/>
            <person name="Rast P."/>
            <person name="Oberbeckmann S."/>
            <person name="Bunk B."/>
            <person name="Jeske O."/>
            <person name="Meyerdierks A."/>
            <person name="Storesund J.E."/>
            <person name="Kallscheuer N."/>
            <person name="Luecker S."/>
            <person name="Lage O.M."/>
            <person name="Pohl T."/>
            <person name="Merkel B.J."/>
            <person name="Hornburger P."/>
            <person name="Mueller R.-W."/>
            <person name="Bruemmer F."/>
            <person name="Labrenz M."/>
            <person name="Spormann A.M."/>
            <person name="Op Den Camp H."/>
            <person name="Overmann J."/>
            <person name="Amann R."/>
            <person name="Jetten M.S.M."/>
            <person name="Mascher T."/>
            <person name="Medema M.H."/>
            <person name="Devos D.P."/>
            <person name="Kaster A.-K."/>
            <person name="Ovreas L."/>
            <person name="Rohde M."/>
            <person name="Galperin M.Y."/>
            <person name="Jogler C."/>
        </authorList>
    </citation>
    <scope>NUCLEOTIDE SEQUENCE [LARGE SCALE GENOMIC DNA]</scope>
    <source>
        <strain evidence="4 5">Poly59</strain>
    </source>
</reference>
<dbReference type="Gene3D" id="2.30.30.700">
    <property type="entry name" value="SLA1 homology domain 1"/>
    <property type="match status" value="1"/>
</dbReference>
<feature type="region of interest" description="Disordered" evidence="1">
    <location>
        <begin position="299"/>
        <end position="350"/>
    </location>
</feature>
<dbReference type="InterPro" id="IPR007131">
    <property type="entry name" value="SHD1"/>
</dbReference>
<gene>
    <name evidence="4" type="ORF">Poly59_23950</name>
</gene>
<dbReference type="Pfam" id="PF03983">
    <property type="entry name" value="SHD1"/>
    <property type="match status" value="1"/>
</dbReference>
<comment type="caution">
    <text evidence="4">The sequence shown here is derived from an EMBL/GenBank/DDBJ whole genome shotgun (WGS) entry which is preliminary data.</text>
</comment>
<dbReference type="GO" id="GO:0008092">
    <property type="term" value="F:cytoskeletal protein binding"/>
    <property type="evidence" value="ECO:0007669"/>
    <property type="project" value="InterPro"/>
</dbReference>
<dbReference type="Proteomes" id="UP000317977">
    <property type="component" value="Unassembled WGS sequence"/>
</dbReference>
<evidence type="ECO:0000313" key="5">
    <source>
        <dbReference type="Proteomes" id="UP000317977"/>
    </source>
</evidence>
<proteinExistence type="predicted"/>
<keyword evidence="2" id="KW-0732">Signal</keyword>